<feature type="compositionally biased region" description="Pro residues" evidence="1">
    <location>
        <begin position="229"/>
        <end position="243"/>
    </location>
</feature>
<dbReference type="InterPro" id="IPR005158">
    <property type="entry name" value="BTAD"/>
</dbReference>
<dbReference type="Pfam" id="PF03704">
    <property type="entry name" value="BTAD"/>
    <property type="match status" value="1"/>
</dbReference>
<dbReference type="Proteomes" id="UP000272729">
    <property type="component" value="Unassembled WGS sequence"/>
</dbReference>
<keyword evidence="2" id="KW-1133">Transmembrane helix</keyword>
<name>A0A495X9E1_9PSEU</name>
<feature type="transmembrane region" description="Helical" evidence="2">
    <location>
        <begin position="12"/>
        <end position="37"/>
    </location>
</feature>
<dbReference type="SUPFAM" id="SSF46894">
    <property type="entry name" value="C-terminal effector domain of the bipartite response regulators"/>
    <property type="match status" value="1"/>
</dbReference>
<dbReference type="InterPro" id="IPR036388">
    <property type="entry name" value="WH-like_DNA-bd_sf"/>
</dbReference>
<organism evidence="4 5">
    <name type="scientific">Saccharothrix variisporea</name>
    <dbReference type="NCBI Taxonomy" id="543527"/>
    <lineage>
        <taxon>Bacteria</taxon>
        <taxon>Bacillati</taxon>
        <taxon>Actinomycetota</taxon>
        <taxon>Actinomycetes</taxon>
        <taxon>Pseudonocardiales</taxon>
        <taxon>Pseudonocardiaceae</taxon>
        <taxon>Saccharothrix</taxon>
    </lineage>
</organism>
<feature type="region of interest" description="Disordered" evidence="1">
    <location>
        <begin position="216"/>
        <end position="250"/>
    </location>
</feature>
<keyword evidence="2" id="KW-0472">Membrane</keyword>
<dbReference type="SUPFAM" id="SSF48452">
    <property type="entry name" value="TPR-like"/>
    <property type="match status" value="1"/>
</dbReference>
<dbReference type="InterPro" id="IPR036779">
    <property type="entry name" value="LysM_dom_sf"/>
</dbReference>
<dbReference type="Gene3D" id="3.10.350.10">
    <property type="entry name" value="LysM domain"/>
    <property type="match status" value="1"/>
</dbReference>
<evidence type="ECO:0000313" key="4">
    <source>
        <dbReference type="EMBL" id="RKT69484.1"/>
    </source>
</evidence>
<sequence length="838" mass="90147">MSHVAGRATRLLLTTAALGALLMGLPWALITFVGWPLPTHAPSTAEVGRVLLSPTTTSFLLDVLACAGWLVWARFVWDVTRCVVAVVRGMRLTATGPVHRLAAGLVGAIVLSLSHHRPAVEPVTSLPAGLIQPVSESTTAATVEVLPPDPDTGVHDSLWRIAERTLGDGARWPEIFELNKGKPQPTGDRLFNPDLIFPGELYALPPVTDRLEPEYRAPAEEPSPSQDPSTPPTPATRTPPPLPDNQATLSTPAGEHEFAWPEGILVGTGLAAAISTALAVARRRYRRRYRPGSGDRTDLPVTPVVYQLRLTHLHAANEDHPGDPSPVAPDARSAAGEPGPVLPVGIRDGREVAIAIAATEGLGLVGAGSVATARALLITALTTTDSTSNARVLTPAQDLAILVGRDPAGTVLPSALRVLPDLASVLDEVEAEMTIRAHEPHENGGSAPLIVIARPVEQQNRRLQAVLDNGHNLGIAALLLGQWTPGCTAYVRDDGTVSATSPGRGDHLRGTRMFHLTDQHLNDLLQLLHHAEPTDDSPPVERDLEIVEPLPTSPGASIGQTSIDLRERPGSGDPVPVRIAVLGPPRMWWRPGPGHSDAEHEITSAFQPRVRELLVFLAVHPDGVSRDALIAALWAHSPPHKTTNALNTTLSRLRRWLSSATNGTVPDIVLTGDGRFRLDPNLVEVDYHRFAAAVARRRTATTDPERAEAYQRIVDTYTGPLADGLDAEWIEATREAVRRDFIDAVAALARALIEKDPQKTLDLLEVACFSDPHNELIYRDIMRLQERLGQVDAIPRTLDLLAARLGEIGERPSEHTVSLAQHLRARGEAVAEVRPVGN</sequence>
<comment type="caution">
    <text evidence="4">The sequence shown here is derived from an EMBL/GenBank/DDBJ whole genome shotgun (WGS) entry which is preliminary data.</text>
</comment>
<feature type="compositionally biased region" description="Polar residues" evidence="1">
    <location>
        <begin position="554"/>
        <end position="563"/>
    </location>
</feature>
<feature type="transmembrane region" description="Helical" evidence="2">
    <location>
        <begin position="57"/>
        <end position="77"/>
    </location>
</feature>
<evidence type="ECO:0000259" key="3">
    <source>
        <dbReference type="SMART" id="SM01043"/>
    </source>
</evidence>
<evidence type="ECO:0000256" key="2">
    <source>
        <dbReference type="SAM" id="Phobius"/>
    </source>
</evidence>
<accession>A0A495X9E1</accession>
<gene>
    <name evidence="4" type="ORF">DFJ66_2714</name>
</gene>
<protein>
    <submittedName>
        <fullName evidence="4">DNA-binding SARP family transcriptional activator</fullName>
    </submittedName>
</protein>
<keyword evidence="5" id="KW-1185">Reference proteome</keyword>
<dbReference type="Gene3D" id="1.10.10.10">
    <property type="entry name" value="Winged helix-like DNA-binding domain superfamily/Winged helix DNA-binding domain"/>
    <property type="match status" value="1"/>
</dbReference>
<dbReference type="InterPro" id="IPR051677">
    <property type="entry name" value="AfsR-DnrI-RedD_regulator"/>
</dbReference>
<feature type="region of interest" description="Disordered" evidence="1">
    <location>
        <begin position="547"/>
        <end position="571"/>
    </location>
</feature>
<dbReference type="PANTHER" id="PTHR35807:SF2">
    <property type="entry name" value="TRANSCRIPTIONAL ACTIVATOR DOMAIN"/>
    <property type="match status" value="1"/>
</dbReference>
<keyword evidence="4" id="KW-0238">DNA-binding</keyword>
<dbReference type="RefSeq" id="WP_246029737.1">
    <property type="nucleotide sequence ID" value="NZ_JBIUBA010000002.1"/>
</dbReference>
<evidence type="ECO:0000313" key="5">
    <source>
        <dbReference type="Proteomes" id="UP000272729"/>
    </source>
</evidence>
<feature type="region of interest" description="Disordered" evidence="1">
    <location>
        <begin position="317"/>
        <end position="342"/>
    </location>
</feature>
<dbReference type="GO" id="GO:0003677">
    <property type="term" value="F:DNA binding"/>
    <property type="evidence" value="ECO:0007669"/>
    <property type="project" value="UniProtKB-KW"/>
</dbReference>
<proteinExistence type="predicted"/>
<dbReference type="InterPro" id="IPR011990">
    <property type="entry name" value="TPR-like_helical_dom_sf"/>
</dbReference>
<keyword evidence="2" id="KW-0812">Transmembrane</keyword>
<evidence type="ECO:0000256" key="1">
    <source>
        <dbReference type="SAM" id="MobiDB-lite"/>
    </source>
</evidence>
<dbReference type="PANTHER" id="PTHR35807">
    <property type="entry name" value="TRANSCRIPTIONAL REGULATOR REDD-RELATED"/>
    <property type="match status" value="1"/>
</dbReference>
<dbReference type="GO" id="GO:0006355">
    <property type="term" value="P:regulation of DNA-templated transcription"/>
    <property type="evidence" value="ECO:0007669"/>
    <property type="project" value="InterPro"/>
</dbReference>
<feature type="domain" description="Bacterial transcriptional activator" evidence="3">
    <location>
        <begin position="685"/>
        <end position="824"/>
    </location>
</feature>
<feature type="transmembrane region" description="Helical" evidence="2">
    <location>
        <begin position="258"/>
        <end position="281"/>
    </location>
</feature>
<dbReference type="InterPro" id="IPR016032">
    <property type="entry name" value="Sig_transdc_resp-reg_C-effctor"/>
</dbReference>
<dbReference type="AlphaFoldDB" id="A0A495X9E1"/>
<dbReference type="Gene3D" id="1.25.40.10">
    <property type="entry name" value="Tetratricopeptide repeat domain"/>
    <property type="match status" value="1"/>
</dbReference>
<reference evidence="4 5" key="1">
    <citation type="submission" date="2018-10" db="EMBL/GenBank/DDBJ databases">
        <title>Sequencing the genomes of 1000 actinobacteria strains.</title>
        <authorList>
            <person name="Klenk H.-P."/>
        </authorList>
    </citation>
    <scope>NUCLEOTIDE SEQUENCE [LARGE SCALE GENOMIC DNA]</scope>
    <source>
        <strain evidence="4 5">DSM 43911</strain>
    </source>
</reference>
<dbReference type="SMART" id="SM01043">
    <property type="entry name" value="BTAD"/>
    <property type="match status" value="1"/>
</dbReference>
<dbReference type="EMBL" id="RBXR01000001">
    <property type="protein sequence ID" value="RKT69484.1"/>
    <property type="molecule type" value="Genomic_DNA"/>
</dbReference>